<dbReference type="Pfam" id="PF00394">
    <property type="entry name" value="Cu-oxidase"/>
    <property type="match status" value="1"/>
</dbReference>
<sequence>MITVIVTVIEAYKIPALQRSDGLFGSLVIRQAQASDPHGGLYDVDVPEHTIMLNDWSERPSVDSIVARFHKGGSIHAGAILVNGRSRFHKGGSIHAGAILVNGKARAPGGYEVPVEEFRVKPGLRFRFRVIYSGILNCPIYVRVDGHKMLIISSDGRDLQPVEVKTKEVNVKESRFR</sequence>
<evidence type="ECO:0000256" key="2">
    <source>
        <dbReference type="ARBA" id="ARBA00023002"/>
    </source>
</evidence>
<dbReference type="GO" id="GO:0006826">
    <property type="term" value="P:iron ion transport"/>
    <property type="evidence" value="ECO:0007669"/>
    <property type="project" value="TreeGrafter"/>
</dbReference>
<accession>A0AAV4G2C3</accession>
<dbReference type="AlphaFoldDB" id="A0AAV4G2C3"/>
<keyword evidence="3" id="KW-0186">Copper</keyword>
<organism evidence="5 6">
    <name type="scientific">Elysia marginata</name>
    <dbReference type="NCBI Taxonomy" id="1093978"/>
    <lineage>
        <taxon>Eukaryota</taxon>
        <taxon>Metazoa</taxon>
        <taxon>Spiralia</taxon>
        <taxon>Lophotrochozoa</taxon>
        <taxon>Mollusca</taxon>
        <taxon>Gastropoda</taxon>
        <taxon>Heterobranchia</taxon>
        <taxon>Euthyneura</taxon>
        <taxon>Panpulmonata</taxon>
        <taxon>Sacoglossa</taxon>
        <taxon>Placobranchoidea</taxon>
        <taxon>Plakobranchidae</taxon>
        <taxon>Elysia</taxon>
    </lineage>
</organism>
<evidence type="ECO:0000256" key="1">
    <source>
        <dbReference type="ARBA" id="ARBA00022723"/>
    </source>
</evidence>
<proteinExistence type="predicted"/>
<evidence type="ECO:0000313" key="6">
    <source>
        <dbReference type="Proteomes" id="UP000762676"/>
    </source>
</evidence>
<dbReference type="SUPFAM" id="SSF49503">
    <property type="entry name" value="Cupredoxins"/>
    <property type="match status" value="1"/>
</dbReference>
<evidence type="ECO:0000259" key="4">
    <source>
        <dbReference type="Pfam" id="PF00394"/>
    </source>
</evidence>
<dbReference type="InterPro" id="IPR008972">
    <property type="entry name" value="Cupredoxin"/>
</dbReference>
<keyword evidence="6" id="KW-1185">Reference proteome</keyword>
<evidence type="ECO:0000256" key="3">
    <source>
        <dbReference type="ARBA" id="ARBA00023008"/>
    </source>
</evidence>
<dbReference type="GO" id="GO:0016491">
    <property type="term" value="F:oxidoreductase activity"/>
    <property type="evidence" value="ECO:0007669"/>
    <property type="project" value="UniProtKB-KW"/>
</dbReference>
<keyword evidence="1" id="KW-0479">Metal-binding</keyword>
<feature type="domain" description="Plastocyanin-like" evidence="4">
    <location>
        <begin position="49"/>
        <end position="167"/>
    </location>
</feature>
<dbReference type="EMBL" id="BMAT01001098">
    <property type="protein sequence ID" value="GFR79622.1"/>
    <property type="molecule type" value="Genomic_DNA"/>
</dbReference>
<dbReference type="Proteomes" id="UP000762676">
    <property type="component" value="Unassembled WGS sequence"/>
</dbReference>
<keyword evidence="2" id="KW-0560">Oxidoreductase</keyword>
<dbReference type="InterPro" id="IPR045087">
    <property type="entry name" value="Cu-oxidase_fam"/>
</dbReference>
<name>A0AAV4G2C3_9GAST</name>
<gene>
    <name evidence="5" type="ORF">ElyMa_000560400</name>
</gene>
<dbReference type="InterPro" id="IPR001117">
    <property type="entry name" value="Cu-oxidase_2nd"/>
</dbReference>
<dbReference type="Gene3D" id="2.60.40.420">
    <property type="entry name" value="Cupredoxins - blue copper proteins"/>
    <property type="match status" value="1"/>
</dbReference>
<comment type="caution">
    <text evidence="5">The sequence shown here is derived from an EMBL/GenBank/DDBJ whole genome shotgun (WGS) entry which is preliminary data.</text>
</comment>
<protein>
    <submittedName>
        <fullName evidence="5">Multicopper oxidase</fullName>
    </submittedName>
</protein>
<reference evidence="5 6" key="1">
    <citation type="journal article" date="2021" name="Elife">
        <title>Chloroplast acquisition without the gene transfer in kleptoplastic sea slugs, Plakobranchus ocellatus.</title>
        <authorList>
            <person name="Maeda T."/>
            <person name="Takahashi S."/>
            <person name="Yoshida T."/>
            <person name="Shimamura S."/>
            <person name="Takaki Y."/>
            <person name="Nagai Y."/>
            <person name="Toyoda A."/>
            <person name="Suzuki Y."/>
            <person name="Arimoto A."/>
            <person name="Ishii H."/>
            <person name="Satoh N."/>
            <person name="Nishiyama T."/>
            <person name="Hasebe M."/>
            <person name="Maruyama T."/>
            <person name="Minagawa J."/>
            <person name="Obokata J."/>
            <person name="Shigenobu S."/>
        </authorList>
    </citation>
    <scope>NUCLEOTIDE SEQUENCE [LARGE SCALE GENOMIC DNA]</scope>
</reference>
<dbReference type="GO" id="GO:0005886">
    <property type="term" value="C:plasma membrane"/>
    <property type="evidence" value="ECO:0007669"/>
    <property type="project" value="TreeGrafter"/>
</dbReference>
<dbReference type="GO" id="GO:0046872">
    <property type="term" value="F:metal ion binding"/>
    <property type="evidence" value="ECO:0007669"/>
    <property type="project" value="UniProtKB-KW"/>
</dbReference>
<evidence type="ECO:0000313" key="5">
    <source>
        <dbReference type="EMBL" id="GFR79622.1"/>
    </source>
</evidence>
<dbReference type="PANTHER" id="PTHR11709:SF394">
    <property type="entry name" value="FI03373P-RELATED"/>
    <property type="match status" value="1"/>
</dbReference>
<dbReference type="PANTHER" id="PTHR11709">
    <property type="entry name" value="MULTI-COPPER OXIDASE"/>
    <property type="match status" value="1"/>
</dbReference>